<accession>A0A6C2U773</accession>
<dbReference type="SMART" id="SM00849">
    <property type="entry name" value="Lactamase_B"/>
    <property type="match status" value="1"/>
</dbReference>
<dbReference type="RefSeq" id="WP_136080854.1">
    <property type="nucleotide sequence ID" value="NZ_CAAHFG010000002.1"/>
</dbReference>
<dbReference type="InterPro" id="IPR051453">
    <property type="entry name" value="MBL_Glyoxalase_II"/>
</dbReference>
<proteinExistence type="predicted"/>
<evidence type="ECO:0000256" key="3">
    <source>
        <dbReference type="ARBA" id="ARBA00022801"/>
    </source>
</evidence>
<evidence type="ECO:0000256" key="2">
    <source>
        <dbReference type="ARBA" id="ARBA00022723"/>
    </source>
</evidence>
<organism evidence="6 7">
    <name type="scientific">Pontiella desulfatans</name>
    <dbReference type="NCBI Taxonomy" id="2750659"/>
    <lineage>
        <taxon>Bacteria</taxon>
        <taxon>Pseudomonadati</taxon>
        <taxon>Kiritimatiellota</taxon>
        <taxon>Kiritimatiellia</taxon>
        <taxon>Kiritimatiellales</taxon>
        <taxon>Pontiellaceae</taxon>
        <taxon>Pontiella</taxon>
    </lineage>
</organism>
<reference evidence="6 7" key="1">
    <citation type="submission" date="2019-04" db="EMBL/GenBank/DDBJ databases">
        <authorList>
            <person name="Van Vliet M D."/>
        </authorList>
    </citation>
    <scope>NUCLEOTIDE SEQUENCE [LARGE SCALE GENOMIC DNA]</scope>
    <source>
        <strain evidence="6 7">F1</strain>
    </source>
</reference>
<evidence type="ECO:0000256" key="4">
    <source>
        <dbReference type="ARBA" id="ARBA00022833"/>
    </source>
</evidence>
<feature type="domain" description="Metallo-beta-lactamase" evidence="5">
    <location>
        <begin position="12"/>
        <end position="190"/>
    </location>
</feature>
<dbReference type="SUPFAM" id="SSF56281">
    <property type="entry name" value="Metallo-hydrolase/oxidoreductase"/>
    <property type="match status" value="1"/>
</dbReference>
<comment type="cofactor">
    <cofactor evidence="1">
        <name>Zn(2+)</name>
        <dbReference type="ChEBI" id="CHEBI:29105"/>
    </cofactor>
</comment>
<keyword evidence="3 6" id="KW-0378">Hydrolase</keyword>
<evidence type="ECO:0000313" key="6">
    <source>
        <dbReference type="EMBL" id="VGO15274.1"/>
    </source>
</evidence>
<gene>
    <name evidence="6" type="primary">gloC</name>
    <name evidence="6" type="ORF">PDESU_03856</name>
</gene>
<dbReference type="InterPro" id="IPR036866">
    <property type="entry name" value="RibonucZ/Hydroxyglut_hydro"/>
</dbReference>
<evidence type="ECO:0000259" key="5">
    <source>
        <dbReference type="SMART" id="SM00849"/>
    </source>
</evidence>
<keyword evidence="2" id="KW-0479">Metal-binding</keyword>
<dbReference type="EMBL" id="CAAHFG010000002">
    <property type="protein sequence ID" value="VGO15274.1"/>
    <property type="molecule type" value="Genomic_DNA"/>
</dbReference>
<protein>
    <submittedName>
        <fullName evidence="6">Hydroxyacylglutathione hydrolase GloC</fullName>
    </submittedName>
</protein>
<dbReference type="Pfam" id="PF00753">
    <property type="entry name" value="Lactamase_B"/>
    <property type="match status" value="1"/>
</dbReference>
<dbReference type="CDD" id="cd06262">
    <property type="entry name" value="metallo-hydrolase-like_MBL-fold"/>
    <property type="match status" value="1"/>
</dbReference>
<name>A0A6C2U773_PONDE</name>
<dbReference type="Gene3D" id="3.60.15.10">
    <property type="entry name" value="Ribonuclease Z/Hydroxyacylglutathione hydrolase-like"/>
    <property type="match status" value="1"/>
</dbReference>
<dbReference type="PANTHER" id="PTHR46233">
    <property type="entry name" value="HYDROXYACYLGLUTATHIONE HYDROLASE GLOC"/>
    <property type="match status" value="1"/>
</dbReference>
<dbReference type="Proteomes" id="UP000366872">
    <property type="component" value="Unassembled WGS sequence"/>
</dbReference>
<dbReference type="InterPro" id="IPR001279">
    <property type="entry name" value="Metallo-B-lactamas"/>
</dbReference>
<keyword evidence="7" id="KW-1185">Reference proteome</keyword>
<sequence length="207" mass="22494">MHIEAIPTGAFQEICYIVHNDAKQAIVLDPGDDAEVIEQRLGKLGLTVAAYVCTHAHADHINALAALHANLPAPVAMHSNDWAWAFDSANQIAPYYPVPARPRIDTPMPLESAKDWEFSGIRFQCIETPGHTPGGCCILFPEPGILIAGDTLFKGSCGRTDLPGGNPRQLKESLNKLKQLPDDVLVFPGHGEDTTIGTERATNFFMQ</sequence>
<dbReference type="GO" id="GO:0046872">
    <property type="term" value="F:metal ion binding"/>
    <property type="evidence" value="ECO:0007669"/>
    <property type="project" value="UniProtKB-KW"/>
</dbReference>
<evidence type="ECO:0000256" key="1">
    <source>
        <dbReference type="ARBA" id="ARBA00001947"/>
    </source>
</evidence>
<dbReference type="AlphaFoldDB" id="A0A6C2U773"/>
<keyword evidence="4" id="KW-0862">Zinc</keyword>
<evidence type="ECO:0000313" key="7">
    <source>
        <dbReference type="Proteomes" id="UP000366872"/>
    </source>
</evidence>
<dbReference type="PANTHER" id="PTHR46233:SF3">
    <property type="entry name" value="HYDROXYACYLGLUTATHIONE HYDROLASE GLOC"/>
    <property type="match status" value="1"/>
</dbReference>
<dbReference type="GO" id="GO:0016787">
    <property type="term" value="F:hydrolase activity"/>
    <property type="evidence" value="ECO:0007669"/>
    <property type="project" value="UniProtKB-KW"/>
</dbReference>